<dbReference type="KEGG" id="ckr:CKR_1948"/>
<gene>
    <name evidence="1" type="ordered locus">CKR_1948</name>
</gene>
<dbReference type="AlphaFoldDB" id="B9E3C4"/>
<accession>B9E3C4</accession>
<sequence length="161" mass="19048">MIIMNLPEMFSSINDVEKSKGITEILKLNEHLKKRNLFLKEWDVKDIIETRNITLKAQGRLELDMDILKYIVRELAYSPYINQHNLVENINDIYEIFHYIKNHTSDFLGDEEIFKAVIFLFNKVYNGSTELMKGKGIERIVNNFRNGRELISIEDEEGDEY</sequence>
<dbReference type="Proteomes" id="UP000007969">
    <property type="component" value="Chromosome"/>
</dbReference>
<organism evidence="1 2">
    <name type="scientific">Clostridium kluyveri (strain NBRC 12016)</name>
    <dbReference type="NCBI Taxonomy" id="583346"/>
    <lineage>
        <taxon>Bacteria</taxon>
        <taxon>Bacillati</taxon>
        <taxon>Bacillota</taxon>
        <taxon>Clostridia</taxon>
        <taxon>Eubacteriales</taxon>
        <taxon>Clostridiaceae</taxon>
        <taxon>Clostridium</taxon>
    </lineage>
</organism>
<evidence type="ECO:0000313" key="1">
    <source>
        <dbReference type="EMBL" id="BAH06999.1"/>
    </source>
</evidence>
<dbReference type="EMBL" id="AP009049">
    <property type="protein sequence ID" value="BAH06999.1"/>
    <property type="molecule type" value="Genomic_DNA"/>
</dbReference>
<dbReference type="InterPro" id="IPR046286">
    <property type="entry name" value="DUF6323"/>
</dbReference>
<dbReference type="Pfam" id="PF19848">
    <property type="entry name" value="DUF6323"/>
    <property type="match status" value="1"/>
</dbReference>
<evidence type="ECO:0000313" key="2">
    <source>
        <dbReference type="Proteomes" id="UP000007969"/>
    </source>
</evidence>
<protein>
    <submittedName>
        <fullName evidence="1">Uncharacterized protein</fullName>
    </submittedName>
</protein>
<reference evidence="2" key="1">
    <citation type="submission" date="2005-09" db="EMBL/GenBank/DDBJ databases">
        <title>Complete genome sequence of Clostridium kluyveri and comparative genomics of Clostridia species.</title>
        <authorList>
            <person name="Inui M."/>
            <person name="Nonaka H."/>
            <person name="Shinoda Y."/>
            <person name="Ikenaga Y."/>
            <person name="Abe M."/>
            <person name="Naito K."/>
            <person name="Vertes A.A."/>
            <person name="Yukawa H."/>
        </authorList>
    </citation>
    <scope>NUCLEOTIDE SEQUENCE [LARGE SCALE GENOMIC DNA]</scope>
    <source>
        <strain evidence="2">NBRC 12016</strain>
    </source>
</reference>
<dbReference type="HOGENOM" id="CLU_129792_0_0_9"/>
<proteinExistence type="predicted"/>
<name>B9E3C4_CLOK1</name>